<name>A0ABP9U668_9BACT</name>
<evidence type="ECO:0008006" key="3">
    <source>
        <dbReference type="Google" id="ProtNLM"/>
    </source>
</evidence>
<reference evidence="1" key="1">
    <citation type="submission" date="2024-02" db="EMBL/GenBank/DDBJ databases">
        <title>Draft genome sequence of new strains in genus Ureaplasma.</title>
        <authorList>
            <person name="Nakajima Y."/>
            <person name="Segawa T."/>
        </authorList>
    </citation>
    <scope>NUCLEOTIDE SEQUENCE [LARGE SCALE GENOMIC DNA]</scope>
    <source>
        <strain evidence="1">OM1</strain>
    </source>
</reference>
<organism evidence="1 2">
    <name type="scientific">Ureaplasma ceti</name>
    <dbReference type="NCBI Taxonomy" id="3119530"/>
    <lineage>
        <taxon>Bacteria</taxon>
        <taxon>Bacillati</taxon>
        <taxon>Mycoplasmatota</taxon>
        <taxon>Mycoplasmoidales</taxon>
        <taxon>Mycoplasmoidaceae</taxon>
        <taxon>Ureaplasma</taxon>
    </lineage>
</organism>
<keyword evidence="2" id="KW-1185">Reference proteome</keyword>
<accession>A0ABP9U668</accession>
<dbReference type="Proteomes" id="UP001449582">
    <property type="component" value="Unassembled WGS sequence"/>
</dbReference>
<gene>
    <name evidence="1" type="ORF">UREOM_5440</name>
</gene>
<protein>
    <recommendedName>
        <fullName evidence="3">EAL domain-containing protein</fullName>
    </recommendedName>
</protein>
<sequence length="417" mass="49388">MITVSNVTKNIKTLSRSVLYEKDYFLNSIKAKEIIQQKLKQENFNLGLMVVFGFANVDKLPQKLGNYSSNFIIKKLLEKIVKSFQDKEVIFYMTKENQYACFFFLKELDLTKLNLIYQGNNLSKRMNSDPFFDIYKKLQDIPNEVVYNDTSEKIKLNTSGAIYGVHSCQLEHLESLCINTKNTVLYNTKKNILQIYNPNTVMIANKKYTEIKSLNKYFGQNDFEINLKVNKYIHFNKKITLQPLVSSVNHLLFNFESIADYAKEHKIYEITMRFLAMQCLQEFVKNPKNKKNKIIIPYCWQTLVNPNFNVSWFIKKIRSLNINPANVILRINLDDVHNLNYGIFDKLKELQTYEINFYWYNFDETNLKLLKFIKPDLVSLKPYRDVNLKQDSVQIDLYYKTLIDFLQEQAIEIVKEY</sequence>
<dbReference type="EMBL" id="BAABQM010000003">
    <property type="protein sequence ID" value="GAA5414833.1"/>
    <property type="molecule type" value="Genomic_DNA"/>
</dbReference>
<evidence type="ECO:0000313" key="1">
    <source>
        <dbReference type="EMBL" id="GAA5414833.1"/>
    </source>
</evidence>
<comment type="caution">
    <text evidence="1">The sequence shown here is derived from an EMBL/GenBank/DDBJ whole genome shotgun (WGS) entry which is preliminary data.</text>
</comment>
<evidence type="ECO:0000313" key="2">
    <source>
        <dbReference type="Proteomes" id="UP001449582"/>
    </source>
</evidence>
<proteinExistence type="predicted"/>